<dbReference type="Gene3D" id="3.30.200.20">
    <property type="entry name" value="Phosphorylase Kinase, domain 1"/>
    <property type="match status" value="1"/>
</dbReference>
<evidence type="ECO:0000313" key="9">
    <source>
        <dbReference type="Proteomes" id="UP000241769"/>
    </source>
</evidence>
<dbReference type="GO" id="GO:0005829">
    <property type="term" value="C:cytosol"/>
    <property type="evidence" value="ECO:0007669"/>
    <property type="project" value="TreeGrafter"/>
</dbReference>
<dbReference type="InParanoid" id="A0A2P6MUI8"/>
<dbReference type="InterPro" id="IPR011009">
    <property type="entry name" value="Kinase-like_dom_sf"/>
</dbReference>
<dbReference type="GO" id="GO:0005524">
    <property type="term" value="F:ATP binding"/>
    <property type="evidence" value="ECO:0007669"/>
    <property type="project" value="UniProtKB-KW"/>
</dbReference>
<comment type="caution">
    <text evidence="8">The sequence shown here is derived from an EMBL/GenBank/DDBJ whole genome shotgun (WGS) entry which is preliminary data.</text>
</comment>
<reference evidence="8 9" key="1">
    <citation type="journal article" date="2018" name="Genome Biol. Evol.">
        <title>Multiple Roots of Fruiting Body Formation in Amoebozoa.</title>
        <authorList>
            <person name="Hillmann F."/>
            <person name="Forbes G."/>
            <person name="Novohradska S."/>
            <person name="Ferling I."/>
            <person name="Riege K."/>
            <person name="Groth M."/>
            <person name="Westermann M."/>
            <person name="Marz M."/>
            <person name="Spaller T."/>
            <person name="Winckler T."/>
            <person name="Schaap P."/>
            <person name="Glockner G."/>
        </authorList>
    </citation>
    <scope>NUCLEOTIDE SEQUENCE [LARGE SCALE GENOMIC DNA]</scope>
    <source>
        <strain evidence="8 9">Jena</strain>
    </source>
</reference>
<keyword evidence="3" id="KW-0547">Nucleotide-binding</keyword>
<name>A0A2P6MUI8_9EUKA</name>
<accession>A0A2P6MUI8</accession>
<gene>
    <name evidence="8" type="ORF">PROFUN_05674</name>
</gene>
<protein>
    <recommendedName>
        <fullName evidence="7">AGC-kinase C-terminal domain-containing protein</fullName>
    </recommendedName>
</protein>
<dbReference type="PANTHER" id="PTHR24353:SF37">
    <property type="entry name" value="CAMP-DEPENDENT PROTEIN KINASE CATALYTIC SUBUNIT PRKX"/>
    <property type="match status" value="1"/>
</dbReference>
<organism evidence="8 9">
    <name type="scientific">Planoprotostelium fungivorum</name>
    <dbReference type="NCBI Taxonomy" id="1890364"/>
    <lineage>
        <taxon>Eukaryota</taxon>
        <taxon>Amoebozoa</taxon>
        <taxon>Evosea</taxon>
        <taxon>Variosea</taxon>
        <taxon>Cavosteliida</taxon>
        <taxon>Cavosteliaceae</taxon>
        <taxon>Planoprotostelium</taxon>
    </lineage>
</organism>
<evidence type="ECO:0000256" key="3">
    <source>
        <dbReference type="ARBA" id="ARBA00022741"/>
    </source>
</evidence>
<dbReference type="PROSITE" id="PS51285">
    <property type="entry name" value="AGC_KINASE_CTER"/>
    <property type="match status" value="1"/>
</dbReference>
<evidence type="ECO:0000256" key="6">
    <source>
        <dbReference type="SAM" id="MobiDB-lite"/>
    </source>
</evidence>
<feature type="domain" description="AGC-kinase C-terminal" evidence="7">
    <location>
        <begin position="148"/>
        <end position="205"/>
    </location>
</feature>
<dbReference type="InterPro" id="IPR000961">
    <property type="entry name" value="AGC-kinase_C"/>
</dbReference>
<feature type="region of interest" description="Disordered" evidence="6">
    <location>
        <begin position="1"/>
        <end position="27"/>
    </location>
</feature>
<evidence type="ECO:0000313" key="8">
    <source>
        <dbReference type="EMBL" id="PRP75363.1"/>
    </source>
</evidence>
<dbReference type="AlphaFoldDB" id="A0A2P6MUI8"/>
<evidence type="ECO:0000256" key="4">
    <source>
        <dbReference type="ARBA" id="ARBA00022777"/>
    </source>
</evidence>
<evidence type="ECO:0000256" key="5">
    <source>
        <dbReference type="ARBA" id="ARBA00022840"/>
    </source>
</evidence>
<dbReference type="EMBL" id="MDYQ01000395">
    <property type="protein sequence ID" value="PRP75363.1"/>
    <property type="molecule type" value="Genomic_DNA"/>
</dbReference>
<dbReference type="SUPFAM" id="SSF56112">
    <property type="entry name" value="Protein kinase-like (PK-like)"/>
    <property type="match status" value="1"/>
</dbReference>
<evidence type="ECO:0000259" key="7">
    <source>
        <dbReference type="PROSITE" id="PS51285"/>
    </source>
</evidence>
<keyword evidence="5" id="KW-0067">ATP-binding</keyword>
<keyword evidence="4" id="KW-0418">Kinase</keyword>
<keyword evidence="1" id="KW-0723">Serine/threonine-protein kinase</keyword>
<dbReference type="PANTHER" id="PTHR24353">
    <property type="entry name" value="CYCLIC NUCLEOTIDE-DEPENDENT PROTEIN KINASE"/>
    <property type="match status" value="1"/>
</dbReference>
<dbReference type="Proteomes" id="UP000241769">
    <property type="component" value="Unassembled WGS sequence"/>
</dbReference>
<dbReference type="OrthoDB" id="2156623at2759"/>
<dbReference type="GO" id="GO:0005952">
    <property type="term" value="C:cAMP-dependent protein kinase complex"/>
    <property type="evidence" value="ECO:0007669"/>
    <property type="project" value="TreeGrafter"/>
</dbReference>
<keyword evidence="2" id="KW-0808">Transferase</keyword>
<evidence type="ECO:0000256" key="2">
    <source>
        <dbReference type="ARBA" id="ARBA00022679"/>
    </source>
</evidence>
<sequence>MNTRQKQPEEGGLPTNRARATESEEDNSSGRIGWLQLGYATLLDPCMKIHLVPIIGTGTMARVRLCQHKSTGKFYCMKIVNKARMLALKQVEHIHNEKSVQHEKLTGAFPFTDDQIFQKTVSDDEISFPPDFDPMGSPAKVKEHPWFGTVDWADVLAKRNRGPLNPGVEIEGDTNHFYVQGDNADPPIVIPDVELVALNTMFKTF</sequence>
<keyword evidence="9" id="KW-1185">Reference proteome</keyword>
<proteinExistence type="predicted"/>
<dbReference type="STRING" id="1890364.A0A2P6MUI8"/>
<dbReference type="GO" id="GO:0004691">
    <property type="term" value="F:cAMP-dependent protein kinase activity"/>
    <property type="evidence" value="ECO:0007669"/>
    <property type="project" value="TreeGrafter"/>
</dbReference>
<evidence type="ECO:0000256" key="1">
    <source>
        <dbReference type="ARBA" id="ARBA00022527"/>
    </source>
</evidence>